<name>A0A8K0P2U5_LADFU</name>
<reference evidence="2" key="1">
    <citation type="submission" date="2013-04" db="EMBL/GenBank/DDBJ databases">
        <authorList>
            <person name="Qu J."/>
            <person name="Murali S.C."/>
            <person name="Bandaranaike D."/>
            <person name="Bellair M."/>
            <person name="Blankenburg K."/>
            <person name="Chao H."/>
            <person name="Dinh H."/>
            <person name="Doddapaneni H."/>
            <person name="Downs B."/>
            <person name="Dugan-Rocha S."/>
            <person name="Elkadiri S."/>
            <person name="Gnanaolivu R.D."/>
            <person name="Hernandez B."/>
            <person name="Javaid M."/>
            <person name="Jayaseelan J.C."/>
            <person name="Lee S."/>
            <person name="Li M."/>
            <person name="Ming W."/>
            <person name="Munidasa M."/>
            <person name="Muniz J."/>
            <person name="Nguyen L."/>
            <person name="Ongeri F."/>
            <person name="Osuji N."/>
            <person name="Pu L.-L."/>
            <person name="Puazo M."/>
            <person name="Qu C."/>
            <person name="Quiroz J."/>
            <person name="Raj R."/>
            <person name="Weissenberger G."/>
            <person name="Xin Y."/>
            <person name="Zou X."/>
            <person name="Han Y."/>
            <person name="Richards S."/>
            <person name="Worley K."/>
            <person name="Muzny D."/>
            <person name="Gibbs R."/>
        </authorList>
    </citation>
    <scope>NUCLEOTIDE SEQUENCE</scope>
    <source>
        <strain evidence="2">Sampled in the wild</strain>
    </source>
</reference>
<accession>A0A8K0P2U5</accession>
<reference evidence="2" key="2">
    <citation type="submission" date="2017-10" db="EMBL/GenBank/DDBJ databases">
        <title>Ladona fulva Genome sequencing and assembly.</title>
        <authorList>
            <person name="Murali S."/>
            <person name="Richards S."/>
            <person name="Bandaranaike D."/>
            <person name="Bellair M."/>
            <person name="Blankenburg K."/>
            <person name="Chao H."/>
            <person name="Dinh H."/>
            <person name="Doddapaneni H."/>
            <person name="Dugan-Rocha S."/>
            <person name="Elkadiri S."/>
            <person name="Gnanaolivu R."/>
            <person name="Hernandez B."/>
            <person name="Skinner E."/>
            <person name="Javaid M."/>
            <person name="Lee S."/>
            <person name="Li M."/>
            <person name="Ming W."/>
            <person name="Munidasa M."/>
            <person name="Muniz J."/>
            <person name="Nguyen L."/>
            <person name="Hughes D."/>
            <person name="Osuji N."/>
            <person name="Pu L.-L."/>
            <person name="Puazo M."/>
            <person name="Qu C."/>
            <person name="Quiroz J."/>
            <person name="Raj R."/>
            <person name="Weissenberger G."/>
            <person name="Xin Y."/>
            <person name="Zou X."/>
            <person name="Han Y."/>
            <person name="Worley K."/>
            <person name="Muzny D."/>
            <person name="Gibbs R."/>
        </authorList>
    </citation>
    <scope>NUCLEOTIDE SEQUENCE</scope>
    <source>
        <strain evidence="2">Sampled in the wild</strain>
    </source>
</reference>
<evidence type="ECO:0000313" key="2">
    <source>
        <dbReference type="EMBL" id="KAG8231576.1"/>
    </source>
</evidence>
<proteinExistence type="predicted"/>
<organism evidence="2 3">
    <name type="scientific">Ladona fulva</name>
    <name type="common">Scarce chaser dragonfly</name>
    <name type="synonym">Libellula fulva</name>
    <dbReference type="NCBI Taxonomy" id="123851"/>
    <lineage>
        <taxon>Eukaryota</taxon>
        <taxon>Metazoa</taxon>
        <taxon>Ecdysozoa</taxon>
        <taxon>Arthropoda</taxon>
        <taxon>Hexapoda</taxon>
        <taxon>Insecta</taxon>
        <taxon>Pterygota</taxon>
        <taxon>Palaeoptera</taxon>
        <taxon>Odonata</taxon>
        <taxon>Epiprocta</taxon>
        <taxon>Anisoptera</taxon>
        <taxon>Libelluloidea</taxon>
        <taxon>Libellulidae</taxon>
        <taxon>Ladona</taxon>
    </lineage>
</organism>
<keyword evidence="3" id="KW-1185">Reference proteome</keyword>
<dbReference type="AlphaFoldDB" id="A0A8K0P2U5"/>
<keyword evidence="1" id="KW-1133">Transmembrane helix</keyword>
<keyword evidence="1" id="KW-0812">Transmembrane</keyword>
<keyword evidence="1" id="KW-0472">Membrane</keyword>
<dbReference type="OrthoDB" id="8964374at2759"/>
<comment type="caution">
    <text evidence="2">The sequence shown here is derived from an EMBL/GenBank/DDBJ whole genome shotgun (WGS) entry which is preliminary data.</text>
</comment>
<dbReference type="EMBL" id="KZ308560">
    <property type="protein sequence ID" value="KAG8231576.1"/>
    <property type="molecule type" value="Genomic_DNA"/>
</dbReference>
<evidence type="ECO:0000313" key="3">
    <source>
        <dbReference type="Proteomes" id="UP000792457"/>
    </source>
</evidence>
<gene>
    <name evidence="2" type="ORF">J437_LFUL011572</name>
</gene>
<feature type="transmembrane region" description="Helical" evidence="1">
    <location>
        <begin position="92"/>
        <end position="117"/>
    </location>
</feature>
<sequence>MPMMASAQTGAALTVIPKSRNKLETSDWRNVLKFCWYQNSSRLIFTAGKLPALKIGPRVTLVRRMVKADTRDRTDLPESRAYQKPRSTAVQVARIAGITLVAASAILGTFLLAAAWINTRYSCQHVVVPMPISHPQTKLNRINSVNSAFVGQFTGQPYDKSVSLPMKI</sequence>
<protein>
    <submittedName>
        <fullName evidence="2">Uncharacterized protein</fullName>
    </submittedName>
</protein>
<evidence type="ECO:0000256" key="1">
    <source>
        <dbReference type="SAM" id="Phobius"/>
    </source>
</evidence>
<dbReference type="Proteomes" id="UP000792457">
    <property type="component" value="Unassembled WGS sequence"/>
</dbReference>